<dbReference type="InterPro" id="IPR001296">
    <property type="entry name" value="Glyco_trans_1"/>
</dbReference>
<sequence length="330" mass="38413">MFWYNAVRTYNSEWRKYDYYHDLTEFPKESIKDLPYPFNNPDLIVVELFYNMVKSKLIKELIQGNVPYIIIPRGELTKQAQCRKKFKKSIANIIIAKKYARKAAAIQYLTEQEYIDSSDRWNVNKIIIPNGIEKPDTIKTYFSKNEIKCILIGRIEPYQKGLDLLLDACSLIKEELENANCTITICGPDRENKLDILKATVKEKHLEKIIIFHDAVYGDKKREMLLNSDVFLIPSRFEGHPMALIEALSYGLPCIATVGSNMKSEIEEYNAGWTAENNIYSIKDSILKMIEEKETFEEKSNGSIKLSKIYQWNVLANKSRECFEKIKKET</sequence>
<name>A0A6G4ZHL0_CLOPF</name>
<evidence type="ECO:0000256" key="1">
    <source>
        <dbReference type="ARBA" id="ARBA00022679"/>
    </source>
</evidence>
<feature type="domain" description="Glycosyl transferase family 1" evidence="2">
    <location>
        <begin position="143"/>
        <end position="295"/>
    </location>
</feature>
<dbReference type="PANTHER" id="PTHR46401:SF2">
    <property type="entry name" value="GLYCOSYLTRANSFERASE WBBK-RELATED"/>
    <property type="match status" value="1"/>
</dbReference>
<accession>A0A6G4ZHL0</accession>
<dbReference type="Pfam" id="PF00534">
    <property type="entry name" value="Glycos_transf_1"/>
    <property type="match status" value="1"/>
</dbReference>
<keyword evidence="1 3" id="KW-0808">Transferase</keyword>
<dbReference type="Gene3D" id="3.40.50.2000">
    <property type="entry name" value="Glycogen Phosphorylase B"/>
    <property type="match status" value="2"/>
</dbReference>
<evidence type="ECO:0000259" key="2">
    <source>
        <dbReference type="Pfam" id="PF00534"/>
    </source>
</evidence>
<dbReference type="SUPFAM" id="SSF53756">
    <property type="entry name" value="UDP-Glycosyltransferase/glycogen phosphorylase"/>
    <property type="match status" value="1"/>
</dbReference>
<dbReference type="GO" id="GO:0016757">
    <property type="term" value="F:glycosyltransferase activity"/>
    <property type="evidence" value="ECO:0007669"/>
    <property type="project" value="InterPro"/>
</dbReference>
<gene>
    <name evidence="3" type="ORF">G6Z02_11915</name>
</gene>
<dbReference type="AlphaFoldDB" id="A0A6G4ZHL0"/>
<organism evidence="3">
    <name type="scientific">Clostridium perfringens</name>
    <dbReference type="NCBI Taxonomy" id="1502"/>
    <lineage>
        <taxon>Bacteria</taxon>
        <taxon>Bacillati</taxon>
        <taxon>Bacillota</taxon>
        <taxon>Clostridia</taxon>
        <taxon>Eubacteriales</taxon>
        <taxon>Clostridiaceae</taxon>
        <taxon>Clostridium</taxon>
    </lineage>
</organism>
<reference evidence="3" key="1">
    <citation type="submission" date="2020-02" db="EMBL/GenBank/DDBJ databases">
        <title>Genomic Insights into the Phylogeny and Genetic Plasticity of the Human and Animal Enteric Pathogen Clostridium perfringens.</title>
        <authorList>
            <person name="Feng Y."/>
            <person name="Hu Y."/>
        </authorList>
    </citation>
    <scope>NUCLEOTIDE SEQUENCE</scope>
    <source>
        <strain evidence="3">CP-08</strain>
    </source>
</reference>
<dbReference type="EMBL" id="JAALNF010000006">
    <property type="protein sequence ID" value="NGT90896.1"/>
    <property type="molecule type" value="Genomic_DNA"/>
</dbReference>
<proteinExistence type="predicted"/>
<dbReference type="RefSeq" id="WP_087413870.1">
    <property type="nucleotide sequence ID" value="NZ_CBCSCV010000012.1"/>
</dbReference>
<evidence type="ECO:0000313" key="3">
    <source>
        <dbReference type="EMBL" id="NGT90896.1"/>
    </source>
</evidence>
<protein>
    <submittedName>
        <fullName evidence="3">Glycosyltransferase</fullName>
    </submittedName>
</protein>
<comment type="caution">
    <text evidence="3">The sequence shown here is derived from an EMBL/GenBank/DDBJ whole genome shotgun (WGS) entry which is preliminary data.</text>
</comment>
<dbReference type="PANTHER" id="PTHR46401">
    <property type="entry name" value="GLYCOSYLTRANSFERASE WBBK-RELATED"/>
    <property type="match status" value="1"/>
</dbReference>